<dbReference type="RefSeq" id="XP_009766886.1">
    <property type="nucleotide sequence ID" value="XM_009768584.1"/>
</dbReference>
<dbReference type="AlphaFoldDB" id="A0A1U7VPK2"/>
<keyword evidence="1" id="KW-1185">Reference proteome</keyword>
<sequence length="324" mass="36420">MSTGKSLASVTYSDIQHYSETFPTSDTLSPNAPSSICLGDNNVQTSSAPVQLEAPVLRKYNRNYQTLVYLKDYVYQLPSSSQLPIASHYTPSLNVIFSNHHHITPDALYSESQHLVKSICHDSEPSSYEEAALNPTWQTSMTQEFEALHTNHTWDLVPLPADKQVIGCKVLVTVVDKRRWDIFQLEVNNAFLLGDLHEEVYMEAPLGRVVDECSSSRVRKFALDLLKEYRCFDYSSVSSPLDPAIKLKAQEWNHLPADPTFYRKLVGKLNFLTNTRMDIALDPAACRDSRRSVTGYIVLVGDSPISWISKSKKQEIVSLSSAEA</sequence>
<evidence type="ECO:0000313" key="2">
    <source>
        <dbReference type="RefSeq" id="XP_009766886.1"/>
    </source>
</evidence>
<protein>
    <submittedName>
        <fullName evidence="2">Uncharacterized protein LOC104218162</fullName>
    </submittedName>
</protein>
<dbReference type="STRING" id="4096.A0A1U7VPK2"/>
<dbReference type="PANTHER" id="PTHR11439">
    <property type="entry name" value="GAG-POL-RELATED RETROTRANSPOSON"/>
    <property type="match status" value="1"/>
</dbReference>
<dbReference type="Proteomes" id="UP000189701">
    <property type="component" value="Unplaced"/>
</dbReference>
<dbReference type="eggNOG" id="KOG0017">
    <property type="taxonomic scope" value="Eukaryota"/>
</dbReference>
<accession>A0A1U7VPK2</accession>
<organism evidence="1 2">
    <name type="scientific">Nicotiana sylvestris</name>
    <name type="common">Wood tobacco</name>
    <name type="synonym">South American tobacco</name>
    <dbReference type="NCBI Taxonomy" id="4096"/>
    <lineage>
        <taxon>Eukaryota</taxon>
        <taxon>Viridiplantae</taxon>
        <taxon>Streptophyta</taxon>
        <taxon>Embryophyta</taxon>
        <taxon>Tracheophyta</taxon>
        <taxon>Spermatophyta</taxon>
        <taxon>Magnoliopsida</taxon>
        <taxon>eudicotyledons</taxon>
        <taxon>Gunneridae</taxon>
        <taxon>Pentapetalae</taxon>
        <taxon>asterids</taxon>
        <taxon>lamiids</taxon>
        <taxon>Solanales</taxon>
        <taxon>Solanaceae</taxon>
        <taxon>Nicotianoideae</taxon>
        <taxon>Nicotianeae</taxon>
        <taxon>Nicotiana</taxon>
    </lineage>
</organism>
<evidence type="ECO:0000313" key="1">
    <source>
        <dbReference type="Proteomes" id="UP000189701"/>
    </source>
</evidence>
<reference evidence="1" key="1">
    <citation type="journal article" date="2013" name="Genome Biol.">
        <title>Reference genomes and transcriptomes of Nicotiana sylvestris and Nicotiana tomentosiformis.</title>
        <authorList>
            <person name="Sierro N."/>
            <person name="Battey J.N."/>
            <person name="Ouadi S."/>
            <person name="Bovet L."/>
            <person name="Goepfert S."/>
            <person name="Bakaher N."/>
            <person name="Peitsch M.C."/>
            <person name="Ivanov N.V."/>
        </authorList>
    </citation>
    <scope>NUCLEOTIDE SEQUENCE [LARGE SCALE GENOMIC DNA]</scope>
</reference>
<proteinExistence type="predicted"/>
<gene>
    <name evidence="2" type="primary">LOC104218162</name>
</gene>
<dbReference type="PANTHER" id="PTHR11439:SF449">
    <property type="entry name" value="REVERSE TRANSCRIPTASE TY1_COPIA-TYPE DOMAIN-CONTAINING PROTEIN"/>
    <property type="match status" value="1"/>
</dbReference>
<name>A0A1U7VPK2_NICSY</name>
<reference evidence="2" key="2">
    <citation type="submission" date="2025-08" db="UniProtKB">
        <authorList>
            <consortium name="RefSeq"/>
        </authorList>
    </citation>
    <scope>IDENTIFICATION</scope>
    <source>
        <tissue evidence="2">Leaf</tissue>
    </source>
</reference>
<dbReference type="CDD" id="cd09272">
    <property type="entry name" value="RNase_HI_RT_Ty1"/>
    <property type="match status" value="1"/>
</dbReference>